<dbReference type="GO" id="GO:0016787">
    <property type="term" value="F:hydrolase activity"/>
    <property type="evidence" value="ECO:0007669"/>
    <property type="project" value="UniProtKB-KW"/>
</dbReference>
<comment type="caution">
    <text evidence="2">The sequence shown here is derived from an EMBL/GenBank/DDBJ whole genome shotgun (WGS) entry which is preliminary data.</text>
</comment>
<dbReference type="PANTHER" id="PTHR43798">
    <property type="entry name" value="MONOACYLGLYCEROL LIPASE"/>
    <property type="match status" value="1"/>
</dbReference>
<organism evidence="2 3">
    <name type="scientific">Palleronia caenipelagi</name>
    <dbReference type="NCBI Taxonomy" id="2489174"/>
    <lineage>
        <taxon>Bacteria</taxon>
        <taxon>Pseudomonadati</taxon>
        <taxon>Pseudomonadota</taxon>
        <taxon>Alphaproteobacteria</taxon>
        <taxon>Rhodobacterales</taxon>
        <taxon>Roseobacteraceae</taxon>
        <taxon>Palleronia</taxon>
    </lineage>
</organism>
<dbReference type="EMBL" id="VFSV01000002">
    <property type="protein sequence ID" value="TRD23257.1"/>
    <property type="molecule type" value="Genomic_DNA"/>
</dbReference>
<dbReference type="InterPro" id="IPR050266">
    <property type="entry name" value="AB_hydrolase_sf"/>
</dbReference>
<reference evidence="2 3" key="1">
    <citation type="submission" date="2019-06" db="EMBL/GenBank/DDBJ databases">
        <title>Paenimaribius caenipelagi gen. nov., sp. nov., isolated from a tidal flat.</title>
        <authorList>
            <person name="Yoon J.-H."/>
        </authorList>
    </citation>
    <scope>NUCLEOTIDE SEQUENCE [LARGE SCALE GENOMIC DNA]</scope>
    <source>
        <strain evidence="2 3">JBTF-M29</strain>
    </source>
</reference>
<keyword evidence="3" id="KW-1185">Reference proteome</keyword>
<dbReference type="InterPro" id="IPR000073">
    <property type="entry name" value="AB_hydrolase_1"/>
</dbReference>
<dbReference type="SUPFAM" id="SSF53474">
    <property type="entry name" value="alpha/beta-Hydrolases"/>
    <property type="match status" value="1"/>
</dbReference>
<name>A0A547QA39_9RHOB</name>
<evidence type="ECO:0000313" key="2">
    <source>
        <dbReference type="EMBL" id="TRD23257.1"/>
    </source>
</evidence>
<proteinExistence type="predicted"/>
<evidence type="ECO:0000259" key="1">
    <source>
        <dbReference type="Pfam" id="PF00561"/>
    </source>
</evidence>
<evidence type="ECO:0000313" key="3">
    <source>
        <dbReference type="Proteomes" id="UP000318590"/>
    </source>
</evidence>
<dbReference type="AlphaFoldDB" id="A0A547QA39"/>
<dbReference type="Pfam" id="PF00561">
    <property type="entry name" value="Abhydrolase_1"/>
    <property type="match status" value="1"/>
</dbReference>
<dbReference type="InterPro" id="IPR029058">
    <property type="entry name" value="AB_hydrolase_fold"/>
</dbReference>
<dbReference type="OrthoDB" id="9804723at2"/>
<keyword evidence="2" id="KW-0378">Hydrolase</keyword>
<gene>
    <name evidence="2" type="ORF">FEV53_01485</name>
</gene>
<accession>A0A547QA39</accession>
<dbReference type="RefSeq" id="WP_142833048.1">
    <property type="nucleotide sequence ID" value="NZ_VFSV01000002.1"/>
</dbReference>
<feature type="domain" description="AB hydrolase-1" evidence="1">
    <location>
        <begin position="13"/>
        <end position="119"/>
    </location>
</feature>
<dbReference type="Proteomes" id="UP000318590">
    <property type="component" value="Unassembled WGS sequence"/>
</dbReference>
<dbReference type="PRINTS" id="PR00111">
    <property type="entry name" value="ABHYDROLASE"/>
</dbReference>
<dbReference type="Gene3D" id="3.40.50.1820">
    <property type="entry name" value="alpha/beta hydrolase"/>
    <property type="match status" value="1"/>
</dbReference>
<sequence>MATLPYLRAGQGPVLVLVHGYLGGAAQWQSEIDHFCDRFDVIAPNLPGFGAAADRPGCESISAMAEAVHGLLDDLDLDDIILLGHSMGGMIVQEMTRTRPERVSKLILYGTGPLGLMPDRFEPLETSHARLLSDGVAATIKRIGATWFLHGAKGRGYDRVTEIGAAANLHAAEAALGAMARWDGRPALPHLTMPTLVIWGDTDRSYRWPQIETLWSTLPDAHLAVIPHSSHAAHLEKPHLFQALITDFLSEDTRTSSGSD</sequence>
<protein>
    <submittedName>
        <fullName evidence="2">Alpha/beta hydrolase</fullName>
    </submittedName>
</protein>